<dbReference type="InterPro" id="IPR010869">
    <property type="entry name" value="DUF1501"/>
</dbReference>
<dbReference type="Gene3D" id="3.40.720.10">
    <property type="entry name" value="Alkaline Phosphatase, subunit A"/>
    <property type="match status" value="1"/>
</dbReference>
<sequence>MIPPLGWTTPCSRRAWLHGSGGVALGLLPRASQGRDGMRRRAQRCVVIFMDGGPSHIDLWDVKPHAPAEIRGEFTTIQTSHPELPFSELLPNLSRHAHRFAVVKSVTHGIVDHNAGGYYMLTGRFPVESGQLVVADGPDTFPPYGAVLTKFRPPPGPLPGFVHVAEKQFNLGYDIPGQSAGFLGAQHDPFVTGDPSLPNYAPPGFLPLPKNSSARFARRKELLAQLNEAQTVAAGNTPMDRMAFFQQQAAELIDSPIVRAAFQLEREPASVREKYGLYPDANRDLEARKFGGLPHLGQSALLARRLLEAGVTAITLVTGRRIDQAWDTHRQHFKLMRQSLCPPFDRAISAFFDDLADRGLLDETLVVLLGEFGRTPKIGFVTSSAGATSDGRDHWPYCYSTLFAGAGVQAGAVYGASDRDGAYPARDAVRPEDIAATVYAALGLGLQTEIRDRQGRPYVIATGHAIEAILT</sequence>
<dbReference type="EMBL" id="DSOK01000387">
    <property type="protein sequence ID" value="HEN16580.1"/>
    <property type="molecule type" value="Genomic_DNA"/>
</dbReference>
<organism evidence="1">
    <name type="scientific">Schlesneria paludicola</name>
    <dbReference type="NCBI Taxonomy" id="360056"/>
    <lineage>
        <taxon>Bacteria</taxon>
        <taxon>Pseudomonadati</taxon>
        <taxon>Planctomycetota</taxon>
        <taxon>Planctomycetia</taxon>
        <taxon>Planctomycetales</taxon>
        <taxon>Planctomycetaceae</taxon>
        <taxon>Schlesneria</taxon>
    </lineage>
</organism>
<gene>
    <name evidence="1" type="ORF">ENQ76_14050</name>
</gene>
<dbReference type="Pfam" id="PF07394">
    <property type="entry name" value="DUF1501"/>
    <property type="match status" value="1"/>
</dbReference>
<proteinExistence type="predicted"/>
<evidence type="ECO:0000313" key="1">
    <source>
        <dbReference type="EMBL" id="HEN16580.1"/>
    </source>
</evidence>
<dbReference type="PANTHER" id="PTHR43737">
    <property type="entry name" value="BLL7424 PROTEIN"/>
    <property type="match status" value="1"/>
</dbReference>
<reference evidence="1" key="1">
    <citation type="journal article" date="2020" name="mSystems">
        <title>Genome- and Community-Level Interaction Insights into Carbon Utilization and Element Cycling Functions of Hydrothermarchaeota in Hydrothermal Sediment.</title>
        <authorList>
            <person name="Zhou Z."/>
            <person name="Liu Y."/>
            <person name="Xu W."/>
            <person name="Pan J."/>
            <person name="Luo Z.H."/>
            <person name="Li M."/>
        </authorList>
    </citation>
    <scope>NUCLEOTIDE SEQUENCE [LARGE SCALE GENOMIC DNA]</scope>
    <source>
        <strain evidence="1">SpSt-339</strain>
    </source>
</reference>
<accession>A0A7C2K171</accession>
<name>A0A7C2K171_9PLAN</name>
<comment type="caution">
    <text evidence="1">The sequence shown here is derived from an EMBL/GenBank/DDBJ whole genome shotgun (WGS) entry which is preliminary data.</text>
</comment>
<dbReference type="PANTHER" id="PTHR43737:SF1">
    <property type="entry name" value="DUF1501 DOMAIN-CONTAINING PROTEIN"/>
    <property type="match status" value="1"/>
</dbReference>
<dbReference type="AlphaFoldDB" id="A0A7C2K171"/>
<protein>
    <submittedName>
        <fullName evidence="1">DUF1501 domain-containing protein</fullName>
    </submittedName>
</protein>
<dbReference type="SUPFAM" id="SSF53649">
    <property type="entry name" value="Alkaline phosphatase-like"/>
    <property type="match status" value="1"/>
</dbReference>
<dbReference type="InterPro" id="IPR017850">
    <property type="entry name" value="Alkaline_phosphatase_core_sf"/>
</dbReference>